<name>A0A926EXV5_9FIRM</name>
<dbReference type="InterPro" id="IPR005311">
    <property type="entry name" value="PBP_dimer"/>
</dbReference>
<protein>
    <submittedName>
        <fullName evidence="6">PASTA domain-containing protein</fullName>
    </submittedName>
</protein>
<dbReference type="AlphaFoldDB" id="A0A926EXV5"/>
<feature type="domain" description="PASTA" evidence="5">
    <location>
        <begin position="590"/>
        <end position="654"/>
    </location>
</feature>
<dbReference type="GO" id="GO:0005886">
    <property type="term" value="C:plasma membrane"/>
    <property type="evidence" value="ECO:0007669"/>
    <property type="project" value="TreeGrafter"/>
</dbReference>
<feature type="domain" description="PASTA" evidence="5">
    <location>
        <begin position="657"/>
        <end position="715"/>
    </location>
</feature>
<comment type="subcellular location">
    <subcellularLocation>
        <location evidence="1">Membrane</location>
    </subcellularLocation>
</comment>
<dbReference type="InterPro" id="IPR036138">
    <property type="entry name" value="PBP_dimer_sf"/>
</dbReference>
<dbReference type="Pfam" id="PF00905">
    <property type="entry name" value="Transpeptidase"/>
    <property type="match status" value="1"/>
</dbReference>
<evidence type="ECO:0000313" key="6">
    <source>
        <dbReference type="EMBL" id="MBC8588502.1"/>
    </source>
</evidence>
<dbReference type="GO" id="GO:0008658">
    <property type="term" value="F:penicillin binding"/>
    <property type="evidence" value="ECO:0007669"/>
    <property type="project" value="InterPro"/>
</dbReference>
<evidence type="ECO:0000256" key="1">
    <source>
        <dbReference type="ARBA" id="ARBA00004370"/>
    </source>
</evidence>
<dbReference type="Proteomes" id="UP000601171">
    <property type="component" value="Unassembled WGS sequence"/>
</dbReference>
<dbReference type="InterPro" id="IPR001460">
    <property type="entry name" value="PCN-bd_Tpept"/>
</dbReference>
<keyword evidence="7" id="KW-1185">Reference proteome</keyword>
<gene>
    <name evidence="6" type="ORF">H8707_09635</name>
</gene>
<evidence type="ECO:0000313" key="7">
    <source>
        <dbReference type="Proteomes" id="UP000601171"/>
    </source>
</evidence>
<dbReference type="Gene3D" id="3.90.1310.10">
    <property type="entry name" value="Penicillin-binding protein 2a (Domain 2)"/>
    <property type="match status" value="1"/>
</dbReference>
<evidence type="ECO:0000259" key="5">
    <source>
        <dbReference type="PROSITE" id="PS51178"/>
    </source>
</evidence>
<proteinExistence type="inferred from homology"/>
<dbReference type="PROSITE" id="PS51178">
    <property type="entry name" value="PASTA"/>
    <property type="match status" value="2"/>
</dbReference>
<evidence type="ECO:0000256" key="3">
    <source>
        <dbReference type="ARBA" id="ARBA00023136"/>
    </source>
</evidence>
<keyword evidence="4" id="KW-0812">Transmembrane</keyword>
<accession>A0A926EXV5</accession>
<dbReference type="InterPro" id="IPR012338">
    <property type="entry name" value="Beta-lactam/transpept-like"/>
</dbReference>
<comment type="similarity">
    <text evidence="2">Belongs to the transpeptidase family.</text>
</comment>
<dbReference type="PANTHER" id="PTHR30627">
    <property type="entry name" value="PEPTIDOGLYCAN D,D-TRANSPEPTIDASE"/>
    <property type="match status" value="1"/>
</dbReference>
<dbReference type="Pfam" id="PF03717">
    <property type="entry name" value="PBP_dimer"/>
    <property type="match status" value="1"/>
</dbReference>
<dbReference type="RefSeq" id="WP_262429957.1">
    <property type="nucleotide sequence ID" value="NZ_JACRTG010000020.1"/>
</dbReference>
<dbReference type="InterPro" id="IPR050515">
    <property type="entry name" value="Beta-lactam/transpept"/>
</dbReference>
<dbReference type="Gene3D" id="3.40.710.10">
    <property type="entry name" value="DD-peptidase/beta-lactamase superfamily"/>
    <property type="match status" value="1"/>
</dbReference>
<dbReference type="SUPFAM" id="SSF56601">
    <property type="entry name" value="beta-lactamase/transpeptidase-like"/>
    <property type="match status" value="1"/>
</dbReference>
<evidence type="ECO:0000256" key="2">
    <source>
        <dbReference type="ARBA" id="ARBA00007171"/>
    </source>
</evidence>
<dbReference type="SUPFAM" id="SSF54184">
    <property type="entry name" value="Penicillin-binding protein 2x (pbp-2x), c-terminal domain"/>
    <property type="match status" value="1"/>
</dbReference>
<reference evidence="6" key="1">
    <citation type="submission" date="2020-08" db="EMBL/GenBank/DDBJ databases">
        <title>Genome public.</title>
        <authorList>
            <person name="Liu C."/>
            <person name="Sun Q."/>
        </authorList>
    </citation>
    <scope>NUCLEOTIDE SEQUENCE</scope>
    <source>
        <strain evidence="6">BX21</strain>
    </source>
</reference>
<dbReference type="InterPro" id="IPR005543">
    <property type="entry name" value="PASTA_dom"/>
</dbReference>
<sequence length="716" mass="79720">MQTPSKSTKNRLRFVLGGIIFVGLLLAVRLVQLQIFKSEELKKGALEQWTRAIDIKSQRGIIYDRKGKKLAVSVTAYTVWATPAEIKEPKDTAKQIASVLDMDEELVYEKITKNVSTEKIKQWVTKEEATELRKLNIRGVAVVDDNKRYYPYGNFAAYILGFTDIDNNGLYGVEKTYNKYLTGIPGKWVKTTDAANRQLPYDGEKIYDATDGYSIVLTIDETIQHFAEKAAYQAYLENKAKNVSIIVMEPFSGDVLALANKNDYDPNNPREPLDKNVKEEWEKLSQEELQKKWFEMWRNFAINDIYEPGSTFKMVVAAAALEENPDIINSHYYCNGSVRDIKGVVLNCTSKHGSQTFSEAIHNSCNVALVNIGRQLGKEKLLEYIKAFGFGENSGIDLNGEQKGIVPSGPETIKEVNLATMSYGHGIAVTPIQIINSLSTISNGGNLLKPRLVKEIIDSEGNSIKSFESEVRRKVISEQTSKTMLNILRGVVEEGSGKRAYIPGYRVGGKTGTAQKIIDGRYAPGKYIASFAAVAPTDDPKIVVLVVIDEPSGSYYGGTIAGPVIKSVMEDTLNYLEVEPIYDKKDEEEIEKKITVPDVRNKPIGEGGKELADLGLKYITEYQEISADSIIVDQFPLPGVEVIKGSIIDLYLNKRTQIERLMPDLIGKTNEGVVSILDDLGIQYELKGNGKAIRQEPEPGVQINEDVKIFVEFSSQ</sequence>
<organism evidence="6 7">
    <name type="scientific">Paratissierella segnis</name>
    <dbReference type="NCBI Taxonomy" id="2763679"/>
    <lineage>
        <taxon>Bacteria</taxon>
        <taxon>Bacillati</taxon>
        <taxon>Bacillota</taxon>
        <taxon>Tissierellia</taxon>
        <taxon>Tissierellales</taxon>
        <taxon>Tissierellaceae</taxon>
        <taxon>Paratissierella</taxon>
    </lineage>
</organism>
<dbReference type="SMART" id="SM00740">
    <property type="entry name" value="PASTA"/>
    <property type="match status" value="2"/>
</dbReference>
<dbReference type="EMBL" id="JACRTG010000020">
    <property type="protein sequence ID" value="MBC8588502.1"/>
    <property type="molecule type" value="Genomic_DNA"/>
</dbReference>
<keyword evidence="3 4" id="KW-0472">Membrane</keyword>
<dbReference type="Pfam" id="PF03793">
    <property type="entry name" value="PASTA"/>
    <property type="match status" value="2"/>
</dbReference>
<dbReference type="Gene3D" id="3.30.450.330">
    <property type="match status" value="1"/>
</dbReference>
<keyword evidence="4" id="KW-1133">Transmembrane helix</keyword>
<evidence type="ECO:0000256" key="4">
    <source>
        <dbReference type="SAM" id="Phobius"/>
    </source>
</evidence>
<dbReference type="Gene3D" id="3.30.10.20">
    <property type="match status" value="1"/>
</dbReference>
<dbReference type="SUPFAM" id="SSF56519">
    <property type="entry name" value="Penicillin binding protein dimerisation domain"/>
    <property type="match status" value="1"/>
</dbReference>
<dbReference type="PANTHER" id="PTHR30627:SF1">
    <property type="entry name" value="PEPTIDOGLYCAN D,D-TRANSPEPTIDASE FTSI"/>
    <property type="match status" value="1"/>
</dbReference>
<comment type="caution">
    <text evidence="6">The sequence shown here is derived from an EMBL/GenBank/DDBJ whole genome shotgun (WGS) entry which is preliminary data.</text>
</comment>
<feature type="transmembrane region" description="Helical" evidence="4">
    <location>
        <begin position="12"/>
        <end position="31"/>
    </location>
</feature>
<dbReference type="GO" id="GO:0071555">
    <property type="term" value="P:cell wall organization"/>
    <property type="evidence" value="ECO:0007669"/>
    <property type="project" value="TreeGrafter"/>
</dbReference>